<dbReference type="RefSeq" id="WP_094504877.1">
    <property type="nucleotide sequence ID" value="NZ_JBHEEK010000028.1"/>
</dbReference>
<comment type="caution">
    <text evidence="2">The sequence shown here is derived from an EMBL/GenBank/DDBJ whole genome shotgun (WGS) entry which is preliminary data.</text>
</comment>
<dbReference type="EMBL" id="NNRJ01000001">
    <property type="protein sequence ID" value="OYR23297.1"/>
    <property type="molecule type" value="Genomic_DNA"/>
</dbReference>
<gene>
    <name evidence="2" type="ORF">CEV31_0006</name>
</gene>
<evidence type="ECO:0000313" key="2">
    <source>
        <dbReference type="EMBL" id="OYR23297.1"/>
    </source>
</evidence>
<reference evidence="2 3" key="1">
    <citation type="submission" date="2017-07" db="EMBL/GenBank/DDBJ databases">
        <title>Phylogenetic study on the rhizospheric bacterium Ochrobactrum sp. A44.</title>
        <authorList>
            <person name="Krzyzanowska D.M."/>
            <person name="Ossowicki A."/>
            <person name="Rajewska M."/>
            <person name="Maciag T."/>
            <person name="Kaczynski Z."/>
            <person name="Czerwicka M."/>
            <person name="Jafra S."/>
        </authorList>
    </citation>
    <scope>NUCLEOTIDE SEQUENCE [LARGE SCALE GENOMIC DNA]</scope>
    <source>
        <strain evidence="2 3">DSM 7216</strain>
    </source>
</reference>
<dbReference type="Proteomes" id="UP000215590">
    <property type="component" value="Unassembled WGS sequence"/>
</dbReference>
<evidence type="ECO:0000313" key="3">
    <source>
        <dbReference type="Proteomes" id="UP000215590"/>
    </source>
</evidence>
<accession>A0A256G858</accession>
<protein>
    <submittedName>
        <fullName evidence="2">Uncharacterized protein</fullName>
    </submittedName>
</protein>
<feature type="region of interest" description="Disordered" evidence="1">
    <location>
        <begin position="72"/>
        <end position="109"/>
    </location>
</feature>
<evidence type="ECO:0000256" key="1">
    <source>
        <dbReference type="SAM" id="MobiDB-lite"/>
    </source>
</evidence>
<name>A0A256G858_9HYPH</name>
<dbReference type="AlphaFoldDB" id="A0A256G858"/>
<proteinExistence type="predicted"/>
<dbReference type="OrthoDB" id="8150258at2"/>
<keyword evidence="3" id="KW-1185">Reference proteome</keyword>
<sequence length="331" mass="37170">MTTGNTNIQLTISFDAGSEPKSATLRIELGQAQISLPLPDGLHFEGENPLNISLSFPDNFIFDKEAFHANDTADTETPHQTVTSKAAQNKADEKQLLLPSPHSPKAPSRYQTQWPVIGGDDLLLETADVLNSKAFSDKFLPGIKRHIYIAGCDGLRDLKRQLSIPIFKVGECGEGRIADRIKQQSKDQYGSYYKIDGDWPVQDEGYDNYSALQIYLPETLHEKSPVRALTRGLSVTLPHDMSRQQFSRGFQKRLASCSWLDWRNSEDAIDHFERKNINQDIIDRYTDYGVGGGSDITQATELYCIRNENPEDCKRLIAIIENVILAHMGLI</sequence>
<feature type="compositionally biased region" description="Polar residues" evidence="1">
    <location>
        <begin position="78"/>
        <end position="87"/>
    </location>
</feature>
<organism evidence="2 3">
    <name type="scientific">Brucella thiophenivorans</name>
    <dbReference type="NCBI Taxonomy" id="571255"/>
    <lineage>
        <taxon>Bacteria</taxon>
        <taxon>Pseudomonadati</taxon>
        <taxon>Pseudomonadota</taxon>
        <taxon>Alphaproteobacteria</taxon>
        <taxon>Hyphomicrobiales</taxon>
        <taxon>Brucellaceae</taxon>
        <taxon>Brucella/Ochrobactrum group</taxon>
        <taxon>Brucella</taxon>
    </lineage>
</organism>